<organism evidence="1">
    <name type="scientific">Oryza brachyantha</name>
    <name type="common">malo sina</name>
    <dbReference type="NCBI Taxonomy" id="4533"/>
    <lineage>
        <taxon>Eukaryota</taxon>
        <taxon>Viridiplantae</taxon>
        <taxon>Streptophyta</taxon>
        <taxon>Embryophyta</taxon>
        <taxon>Tracheophyta</taxon>
        <taxon>Spermatophyta</taxon>
        <taxon>Magnoliopsida</taxon>
        <taxon>Liliopsida</taxon>
        <taxon>Poales</taxon>
        <taxon>Poaceae</taxon>
        <taxon>BOP clade</taxon>
        <taxon>Oryzoideae</taxon>
        <taxon>Oryzeae</taxon>
        <taxon>Oryzinae</taxon>
        <taxon>Oryza</taxon>
    </lineage>
</organism>
<keyword evidence="2" id="KW-1185">Reference proteome</keyword>
<dbReference type="HOGENOM" id="CLU_2284650_0_0_1"/>
<proteinExistence type="predicted"/>
<dbReference type="STRING" id="4533.J3LHC4"/>
<dbReference type="AlphaFoldDB" id="J3LHC4"/>
<sequence length="102" mass="12194">FFWFNYLIRSNQLVLISFLVLKVKNLQKIFKRAEKRRKELPLELKQKISYEIVQLLHNLGDNSSFAQQRGIFTFTFSYLVSNQEIYKSTVLCTAEWPLRFGI</sequence>
<dbReference type="Proteomes" id="UP000006038">
    <property type="component" value="Unassembled WGS sequence"/>
</dbReference>
<dbReference type="EnsemblPlants" id="OB02G40410.1">
    <property type="protein sequence ID" value="OB02G40410.1"/>
    <property type="gene ID" value="OB02G40410"/>
</dbReference>
<dbReference type="Gramene" id="OB02G40410.1">
    <property type="protein sequence ID" value="OB02G40410.1"/>
    <property type="gene ID" value="OB02G40410"/>
</dbReference>
<evidence type="ECO:0000313" key="1">
    <source>
        <dbReference type="EnsemblPlants" id="OB02G40410.1"/>
    </source>
</evidence>
<accession>J3LHC4</accession>
<reference evidence="1" key="1">
    <citation type="submission" date="2013-04" db="UniProtKB">
        <authorList>
            <consortium name="EnsemblPlants"/>
        </authorList>
    </citation>
    <scope>IDENTIFICATION</scope>
</reference>
<name>J3LHC4_ORYBR</name>
<protein>
    <submittedName>
        <fullName evidence="1">Uncharacterized protein</fullName>
    </submittedName>
</protein>
<evidence type="ECO:0000313" key="2">
    <source>
        <dbReference type="Proteomes" id="UP000006038"/>
    </source>
</evidence>